<dbReference type="Pfam" id="PF02595">
    <property type="entry name" value="Gly_kinase"/>
    <property type="match status" value="1"/>
</dbReference>
<reference evidence="5 6" key="1">
    <citation type="submission" date="2017-08" db="EMBL/GenBank/DDBJ databases">
        <title>Whole genome sequences of 6 clinical strains closest to Corynebacterium imitans.</title>
        <authorList>
            <person name="Bernier A.-M."/>
            <person name="Burdz T."/>
            <person name="Bernard K."/>
        </authorList>
    </citation>
    <scope>NUCLEOTIDE SEQUENCE [LARGE SCALE GENOMIC DNA]</scope>
    <source>
        <strain evidence="5 6">NML92-0415</strain>
    </source>
</reference>
<dbReference type="GO" id="GO:0008887">
    <property type="term" value="F:glycerate kinase activity"/>
    <property type="evidence" value="ECO:0007669"/>
    <property type="project" value="UniProtKB-UniRule"/>
</dbReference>
<evidence type="ECO:0000256" key="2">
    <source>
        <dbReference type="ARBA" id="ARBA00022679"/>
    </source>
</evidence>
<dbReference type="InterPro" id="IPR036129">
    <property type="entry name" value="Glycerate_kinase_sf"/>
</dbReference>
<name>A0AB36RJN7_9CORY</name>
<dbReference type="InterPro" id="IPR018197">
    <property type="entry name" value="Glycerate_kinase_RE-like"/>
</dbReference>
<dbReference type="RefSeq" id="WP_095555112.1">
    <property type="nucleotide sequence ID" value="NZ_NSGP01000007.1"/>
</dbReference>
<comment type="similarity">
    <text evidence="1 4">Belongs to the glycerate kinase type-1 family.</text>
</comment>
<dbReference type="InterPro" id="IPR018193">
    <property type="entry name" value="Glyc_kinase_flavodox-like_fold"/>
</dbReference>
<accession>A0AB36RJN7</accession>
<gene>
    <name evidence="5" type="ORF">CKJ80_06100</name>
</gene>
<keyword evidence="3 4" id="KW-0418">Kinase</keyword>
<dbReference type="AlphaFoldDB" id="A0AB36RJN7"/>
<dbReference type="NCBIfam" id="TIGR00045">
    <property type="entry name" value="glycerate kinase"/>
    <property type="match status" value="1"/>
</dbReference>
<evidence type="ECO:0000313" key="5">
    <source>
        <dbReference type="EMBL" id="PAT10378.1"/>
    </source>
</evidence>
<evidence type="ECO:0000313" key="6">
    <source>
        <dbReference type="Proteomes" id="UP000218041"/>
    </source>
</evidence>
<evidence type="ECO:0000256" key="1">
    <source>
        <dbReference type="ARBA" id="ARBA00006284"/>
    </source>
</evidence>
<keyword evidence="2 4" id="KW-0808">Transferase</keyword>
<dbReference type="EMBL" id="NSGP01000007">
    <property type="protein sequence ID" value="PAT10378.1"/>
    <property type="molecule type" value="Genomic_DNA"/>
</dbReference>
<dbReference type="PANTHER" id="PTHR21599">
    <property type="entry name" value="GLYCERATE KINASE"/>
    <property type="match status" value="1"/>
</dbReference>
<organism evidence="5 6">
    <name type="scientific">Corynebacterium hadale</name>
    <dbReference type="NCBI Taxonomy" id="2026255"/>
    <lineage>
        <taxon>Bacteria</taxon>
        <taxon>Bacillati</taxon>
        <taxon>Actinomycetota</taxon>
        <taxon>Actinomycetes</taxon>
        <taxon>Mycobacteriales</taxon>
        <taxon>Corynebacteriaceae</taxon>
        <taxon>Corynebacterium</taxon>
    </lineage>
</organism>
<proteinExistence type="inferred from homology"/>
<dbReference type="PANTHER" id="PTHR21599:SF0">
    <property type="entry name" value="GLYCERATE KINASE"/>
    <property type="match status" value="1"/>
</dbReference>
<evidence type="ECO:0000256" key="4">
    <source>
        <dbReference type="PIRNR" id="PIRNR006078"/>
    </source>
</evidence>
<dbReference type="Gene3D" id="3.90.1510.10">
    <property type="entry name" value="Glycerate kinase, domain 2"/>
    <property type="match status" value="1"/>
</dbReference>
<dbReference type="Proteomes" id="UP000218041">
    <property type="component" value="Unassembled WGS sequence"/>
</dbReference>
<dbReference type="Gene3D" id="3.40.50.10350">
    <property type="entry name" value="Glycerate kinase, domain 1"/>
    <property type="match status" value="1"/>
</dbReference>
<dbReference type="SUPFAM" id="SSF110738">
    <property type="entry name" value="Glycerate kinase I"/>
    <property type="match status" value="1"/>
</dbReference>
<evidence type="ECO:0000256" key="3">
    <source>
        <dbReference type="ARBA" id="ARBA00022777"/>
    </source>
</evidence>
<dbReference type="GO" id="GO:0031388">
    <property type="term" value="P:organic acid phosphorylation"/>
    <property type="evidence" value="ECO:0007669"/>
    <property type="project" value="UniProtKB-UniRule"/>
</dbReference>
<dbReference type="InterPro" id="IPR004381">
    <property type="entry name" value="Glycerate_kinase"/>
</dbReference>
<comment type="caution">
    <text evidence="5">The sequence shown here is derived from an EMBL/GenBank/DDBJ whole genome shotgun (WGS) entry which is preliminary data.</text>
</comment>
<protein>
    <submittedName>
        <fullName evidence="5">Glycerate kinase</fullName>
    </submittedName>
</protein>
<sequence>MSLITNDVDGVEAPSARIVIAPDSFKGTATAEQAAQWLGEGVRSVIRDADITLAPMADGGEGTSSLFAGERITLPTTDAAGRLTEATYTYDAATETAYIDVAAASGLPAVADHPVPLTGDTYGTGVLIADAETRGAKRIVLGFGGTATIDGGTGILVALGANPIDQAGYQLKPGGGALTQLADLDTAKVNVPAGALEWLLLTDVTSPATGPSGAAAVFGPQKGASAEDVELLNAGLTRLCEVAGIDPATPGLGAAGGLGIGITWLSTLLHGDASHVHITSGARAVADANGVADLISAASLVITGEGRFDAQTANGKVVATVCEMAREAGAGAPTVAVAAGSFEGEPDEGVLAVQLEDIADIREQLVRAGAQIAVAYLNDGAAGTDAGGAAE</sequence>
<dbReference type="PIRSF" id="PIRSF006078">
    <property type="entry name" value="GlxK"/>
    <property type="match status" value="1"/>
</dbReference>